<feature type="domain" description="TonB-dependent receptor-like beta-barrel" evidence="12">
    <location>
        <begin position="390"/>
        <end position="963"/>
    </location>
</feature>
<dbReference type="PROSITE" id="PS52016">
    <property type="entry name" value="TONB_DEPENDENT_REC_3"/>
    <property type="match status" value="1"/>
</dbReference>
<evidence type="ECO:0000256" key="4">
    <source>
        <dbReference type="ARBA" id="ARBA00022692"/>
    </source>
</evidence>
<dbReference type="Gene3D" id="2.170.130.10">
    <property type="entry name" value="TonB-dependent receptor, plug domain"/>
    <property type="match status" value="1"/>
</dbReference>
<dbReference type="GO" id="GO:0009279">
    <property type="term" value="C:cell outer membrane"/>
    <property type="evidence" value="ECO:0007669"/>
    <property type="project" value="UniProtKB-SubCell"/>
</dbReference>
<dbReference type="Pfam" id="PF00593">
    <property type="entry name" value="TonB_dep_Rec_b-barrel"/>
    <property type="match status" value="1"/>
</dbReference>
<keyword evidence="9 10" id="KW-0998">Cell outer membrane</keyword>
<dbReference type="Pfam" id="PF07715">
    <property type="entry name" value="Plug"/>
    <property type="match status" value="1"/>
</dbReference>
<evidence type="ECO:0000256" key="6">
    <source>
        <dbReference type="ARBA" id="ARBA00023077"/>
    </source>
</evidence>
<dbReference type="Pfam" id="PF13715">
    <property type="entry name" value="CarbopepD_reg_2"/>
    <property type="match status" value="1"/>
</dbReference>
<dbReference type="NCBIfam" id="TIGR04057">
    <property type="entry name" value="SusC_RagA_signa"/>
    <property type="match status" value="1"/>
</dbReference>
<evidence type="ECO:0000256" key="9">
    <source>
        <dbReference type="ARBA" id="ARBA00023237"/>
    </source>
</evidence>
<organism evidence="14 15">
    <name type="scientific">Pedobacter insulae</name>
    <dbReference type="NCBI Taxonomy" id="414048"/>
    <lineage>
        <taxon>Bacteria</taxon>
        <taxon>Pseudomonadati</taxon>
        <taxon>Bacteroidota</taxon>
        <taxon>Sphingobacteriia</taxon>
        <taxon>Sphingobacteriales</taxon>
        <taxon>Sphingobacteriaceae</taxon>
        <taxon>Pedobacter</taxon>
    </lineage>
</organism>
<dbReference type="NCBIfam" id="TIGR04056">
    <property type="entry name" value="OMP_RagA_SusC"/>
    <property type="match status" value="1"/>
</dbReference>
<dbReference type="RefSeq" id="WP_090994018.1">
    <property type="nucleotide sequence ID" value="NZ_FOPP01000006.1"/>
</dbReference>
<gene>
    <name evidence="14" type="ORF">SAMN04489864_10620</name>
</gene>
<dbReference type="Proteomes" id="UP000199666">
    <property type="component" value="Unassembled WGS sequence"/>
</dbReference>
<keyword evidence="2 10" id="KW-0813">Transport</keyword>
<evidence type="ECO:0000256" key="11">
    <source>
        <dbReference type="RuleBase" id="RU003357"/>
    </source>
</evidence>
<keyword evidence="7 10" id="KW-0472">Membrane</keyword>
<dbReference type="GO" id="GO:0044718">
    <property type="term" value="P:siderophore transmembrane transport"/>
    <property type="evidence" value="ECO:0007669"/>
    <property type="project" value="TreeGrafter"/>
</dbReference>
<evidence type="ECO:0000256" key="10">
    <source>
        <dbReference type="PROSITE-ProRule" id="PRU01360"/>
    </source>
</evidence>
<dbReference type="SUPFAM" id="SSF49464">
    <property type="entry name" value="Carboxypeptidase regulatory domain-like"/>
    <property type="match status" value="1"/>
</dbReference>
<evidence type="ECO:0000313" key="14">
    <source>
        <dbReference type="EMBL" id="SFH16632.1"/>
    </source>
</evidence>
<protein>
    <submittedName>
        <fullName evidence="14">TonB-linked outer membrane protein, SusC/RagA family</fullName>
    </submittedName>
</protein>
<evidence type="ECO:0000256" key="8">
    <source>
        <dbReference type="ARBA" id="ARBA00023170"/>
    </source>
</evidence>
<dbReference type="InterPro" id="IPR039426">
    <property type="entry name" value="TonB-dep_rcpt-like"/>
</dbReference>
<name>A0A1I2XTA6_9SPHI</name>
<dbReference type="Gene3D" id="2.60.40.1120">
    <property type="entry name" value="Carboxypeptidase-like, regulatory domain"/>
    <property type="match status" value="1"/>
</dbReference>
<evidence type="ECO:0000259" key="13">
    <source>
        <dbReference type="Pfam" id="PF07715"/>
    </source>
</evidence>
<dbReference type="SUPFAM" id="SSF56935">
    <property type="entry name" value="Porins"/>
    <property type="match status" value="1"/>
</dbReference>
<keyword evidence="15" id="KW-1185">Reference proteome</keyword>
<evidence type="ECO:0000256" key="1">
    <source>
        <dbReference type="ARBA" id="ARBA00004571"/>
    </source>
</evidence>
<comment type="similarity">
    <text evidence="10 11">Belongs to the TonB-dependent receptor family.</text>
</comment>
<evidence type="ECO:0000256" key="3">
    <source>
        <dbReference type="ARBA" id="ARBA00022452"/>
    </source>
</evidence>
<keyword evidence="6 11" id="KW-0798">TonB box</keyword>
<dbReference type="InterPro" id="IPR000531">
    <property type="entry name" value="Beta-barrel_TonB"/>
</dbReference>
<dbReference type="STRING" id="414048.SAMN04489864_10620"/>
<dbReference type="InterPro" id="IPR036942">
    <property type="entry name" value="Beta-barrel_TonB_sf"/>
</dbReference>
<dbReference type="InterPro" id="IPR023997">
    <property type="entry name" value="TonB-dep_OMP_SusC/RagA_CS"/>
</dbReference>
<reference evidence="14 15" key="1">
    <citation type="submission" date="2016-10" db="EMBL/GenBank/DDBJ databases">
        <authorList>
            <person name="de Groot N.N."/>
        </authorList>
    </citation>
    <scope>NUCLEOTIDE SEQUENCE [LARGE SCALE GENOMIC DNA]</scope>
    <source>
        <strain evidence="14 15">DSM 18684</strain>
    </source>
</reference>
<evidence type="ECO:0000313" key="15">
    <source>
        <dbReference type="Proteomes" id="UP000199666"/>
    </source>
</evidence>
<keyword evidence="3 10" id="KW-1134">Transmembrane beta strand</keyword>
<keyword evidence="8" id="KW-0675">Receptor</keyword>
<dbReference type="EMBL" id="FOPP01000006">
    <property type="protein sequence ID" value="SFH16632.1"/>
    <property type="molecule type" value="Genomic_DNA"/>
</dbReference>
<evidence type="ECO:0000259" key="12">
    <source>
        <dbReference type="Pfam" id="PF00593"/>
    </source>
</evidence>
<dbReference type="PANTHER" id="PTHR30069:SF29">
    <property type="entry name" value="HEMOGLOBIN AND HEMOGLOBIN-HAPTOGLOBIN-BINDING PROTEIN 1-RELATED"/>
    <property type="match status" value="1"/>
</dbReference>
<dbReference type="AlphaFoldDB" id="A0A1I2XTA6"/>
<keyword evidence="4 10" id="KW-0812">Transmembrane</keyword>
<evidence type="ECO:0000256" key="7">
    <source>
        <dbReference type="ARBA" id="ARBA00023136"/>
    </source>
</evidence>
<feature type="domain" description="TonB-dependent receptor plug" evidence="13">
    <location>
        <begin position="142"/>
        <end position="245"/>
    </location>
</feature>
<comment type="subcellular location">
    <subcellularLocation>
        <location evidence="1 10">Cell outer membrane</location>
        <topology evidence="1 10">Multi-pass membrane protein</topology>
    </subcellularLocation>
</comment>
<dbReference type="PANTHER" id="PTHR30069">
    <property type="entry name" value="TONB-DEPENDENT OUTER MEMBRANE RECEPTOR"/>
    <property type="match status" value="1"/>
</dbReference>
<dbReference type="GO" id="GO:0015344">
    <property type="term" value="F:siderophore uptake transmembrane transporter activity"/>
    <property type="evidence" value="ECO:0007669"/>
    <property type="project" value="TreeGrafter"/>
</dbReference>
<dbReference type="InterPro" id="IPR012910">
    <property type="entry name" value="Plug_dom"/>
</dbReference>
<accession>A0A1I2XTA6</accession>
<keyword evidence="5" id="KW-0732">Signal</keyword>
<sequence>MKTILPNKAKHYCKVGKVLLLATAIQLTTNTQSMAFKRSAFISELRNNSQFVTIKGKITDKNGQPIIGASVMIKGSQIGSLSDANGDYSINAERTSILVFSYIGFTPKEITVGGQTTINVELEESSTSLGEVVVVGYSTKKQSEISSSISVVTGDKLRDVTSNEVSSLLQGRAPGVVVSTASGSPTSGSSIIVRGTGSINASTAPLIVVDGNIGGNYNPTDVETITILKDAAATGLYGSRAANGVIIITTKTGKSGKSVVSYNTTMGFTEASTGNFSLMNSQELYDYQSKFYSGLTPERLNNNTDWWDLGFRKGMVNTHTLSASGGSEKSTFYLSGNYYKEEGTLIHNDKTGYNLRGNFTQKLSDKFKISSFLNGIFINDVYNAGGTLYDSYVNMPFDPAYNPDGTPIDARYGTWYGRDRDNFLHTLQYNTSRAKSFNVSADINLDYNVLKNLTLSSYNRGNLVNYRSDSFNDKRTKSGATNNGTAYASNSYNNTFLTSNRLRYSNNFGKHSLAVLAVGEIEQGYSESLSANVKNLPAGRDAFSTATDIVTNPSGGNDTYQFSKYLGQVDYSFNEKYYAVASYVSEYSSRFGSNKPNGNFYQLGASWIASNEDFLKNNKAITFLKLRSSYGTTGNAYGIGYYAALGLYSISSGASYAGLPGAAPSQKANPDLTWEKSKSANIGVDITLFKRIDLSVDAYHKEAASLLFFRPLPATTGYSGVYENVGNVRNRGIEFNLTTKNFVKDFKWETNLNMAFNRNKVLEVNQGRTEVSTGARQPIAVGHDMDEWFMPVWSGVDPATGSPLWENRVKDADGKEFLTYTTNYNAASRLYTGKSSAPKFTGGLTNDFTYKNFTLSTFFNFVYGNYVYNDSRFFFDSDGLYESYNQMNLAKGWSRWEKPGDLATHPKPVHGRADNSNATSTRYLENGSYLRLRNVTLGYNLPTAWLNKAKVNKVRIFISGDNLWTLTKFTGTDPEVELGDGVSSIKYPISKKFLFGVNISL</sequence>
<dbReference type="FunFam" id="2.60.40.1120:FF:000003">
    <property type="entry name" value="Outer membrane protein Omp121"/>
    <property type="match status" value="1"/>
</dbReference>
<proteinExistence type="inferred from homology"/>
<evidence type="ECO:0000256" key="2">
    <source>
        <dbReference type="ARBA" id="ARBA00022448"/>
    </source>
</evidence>
<dbReference type="InterPro" id="IPR023996">
    <property type="entry name" value="TonB-dep_OMP_SusC/RagA"/>
</dbReference>
<dbReference type="InterPro" id="IPR008969">
    <property type="entry name" value="CarboxyPept-like_regulatory"/>
</dbReference>
<dbReference type="Gene3D" id="2.40.170.20">
    <property type="entry name" value="TonB-dependent receptor, beta-barrel domain"/>
    <property type="match status" value="1"/>
</dbReference>
<evidence type="ECO:0000256" key="5">
    <source>
        <dbReference type="ARBA" id="ARBA00022729"/>
    </source>
</evidence>
<dbReference type="InterPro" id="IPR037066">
    <property type="entry name" value="Plug_dom_sf"/>
</dbReference>
<dbReference type="OrthoDB" id="9768177at2"/>